<comment type="caution">
    <text evidence="2">The sequence shown here is derived from an EMBL/GenBank/DDBJ whole genome shotgun (WGS) entry which is preliminary data.</text>
</comment>
<proteinExistence type="predicted"/>
<reference evidence="2 3" key="1">
    <citation type="submission" date="2019-07" db="EMBL/GenBank/DDBJ databases">
        <title>Genomic Encyclopedia of Archaeal and Bacterial Type Strains, Phase II (KMG-II): from individual species to whole genera.</title>
        <authorList>
            <person name="Goeker M."/>
        </authorList>
    </citation>
    <scope>NUCLEOTIDE SEQUENCE [LARGE SCALE GENOMIC DNA]</scope>
    <source>
        <strain evidence="2 3">ATCC BAA-1854</strain>
    </source>
</reference>
<gene>
    <name evidence="2" type="ORF">JN11_04119</name>
</gene>
<evidence type="ECO:0000313" key="2">
    <source>
        <dbReference type="EMBL" id="TWI96385.1"/>
    </source>
</evidence>
<name>A0A562TS56_9SPHI</name>
<feature type="non-terminal residue" evidence="2">
    <location>
        <position position="419"/>
    </location>
</feature>
<dbReference type="InterPro" id="IPR011042">
    <property type="entry name" value="6-blade_b-propeller_TolB-like"/>
</dbReference>
<protein>
    <submittedName>
        <fullName evidence="2">NHL repeat-containing protein</fullName>
    </submittedName>
</protein>
<dbReference type="InterPro" id="IPR001258">
    <property type="entry name" value="NHL_repeat"/>
</dbReference>
<organism evidence="2 3">
    <name type="scientific">Mucilaginibacter frigoritolerans</name>
    <dbReference type="NCBI Taxonomy" id="652788"/>
    <lineage>
        <taxon>Bacteria</taxon>
        <taxon>Pseudomonadati</taxon>
        <taxon>Bacteroidota</taxon>
        <taxon>Sphingobacteriia</taxon>
        <taxon>Sphingobacteriales</taxon>
        <taxon>Sphingobacteriaceae</taxon>
        <taxon>Mucilaginibacter</taxon>
    </lineage>
</organism>
<dbReference type="EMBL" id="VLLI01000013">
    <property type="protein sequence ID" value="TWI96385.1"/>
    <property type="molecule type" value="Genomic_DNA"/>
</dbReference>
<dbReference type="AlphaFoldDB" id="A0A562TS56"/>
<dbReference type="Proteomes" id="UP000317010">
    <property type="component" value="Unassembled WGS sequence"/>
</dbReference>
<keyword evidence="3" id="KW-1185">Reference proteome</keyword>
<dbReference type="Pfam" id="PF01436">
    <property type="entry name" value="NHL"/>
    <property type="match status" value="1"/>
</dbReference>
<dbReference type="Gene3D" id="2.120.10.30">
    <property type="entry name" value="TolB, C-terminal domain"/>
    <property type="match status" value="1"/>
</dbReference>
<dbReference type="OrthoDB" id="355609at2"/>
<sequence length="419" mass="43015">MKNFFTKSFYVIATIVLFIGAALPVRAQLTGTNLETSGLYTAIAKDASNNIYITRVQPGTSGANYEVEKYTNGTGSPTVIYTGLTHEIGDYPWGLVVTSAGDVYVSTDFTSNGGNVIKLAFNGTTYTPSTFMSGNYYSALAIDASNNLYTAEYDSGNGTYAVVKYPAGSTTGTKLYDNLKSAAGYTYPTGLTVASNGDVYVADAFSNTSTITDGGHVYKLTASSSYAVSTVSTGLYATALGIDNSGNLYSSENPGSGYVLDKYTGGTGTGTAIYSPLHTNGVFYPWGIAVINSTNIFINDSDDGTNGGAVIHLLQVGPAITTSGTLSALSTTYGSASTSESFNVSGSNMNAGILVSPPTGFEVSTDNSTFSSTVTLGAAGTIASAPVYIRLIAGDAVGNYSGNVVLSSSGATSVNEAIA</sequence>
<evidence type="ECO:0000313" key="3">
    <source>
        <dbReference type="Proteomes" id="UP000317010"/>
    </source>
</evidence>
<dbReference type="SUPFAM" id="SSF63829">
    <property type="entry name" value="Calcium-dependent phosphotriesterase"/>
    <property type="match status" value="1"/>
</dbReference>
<evidence type="ECO:0000256" key="1">
    <source>
        <dbReference type="ARBA" id="ARBA00022737"/>
    </source>
</evidence>
<accession>A0A562TS56</accession>
<keyword evidence="1" id="KW-0677">Repeat</keyword>
<dbReference type="RefSeq" id="WP_144915523.1">
    <property type="nucleotide sequence ID" value="NZ_VLLI01000013.1"/>
</dbReference>